<feature type="compositionally biased region" description="Polar residues" evidence="1">
    <location>
        <begin position="1"/>
        <end position="10"/>
    </location>
</feature>
<gene>
    <name evidence="2" type="ORF">H4C44_13395</name>
</gene>
<comment type="caution">
    <text evidence="2">The sequence shown here is derived from an EMBL/GenBank/DDBJ whole genome shotgun (WGS) entry which is preliminary data.</text>
</comment>
<dbReference type="RefSeq" id="WP_182367451.1">
    <property type="nucleotide sequence ID" value="NZ_JACGCU010000020.1"/>
</dbReference>
<reference evidence="2 3" key="1">
    <citation type="submission" date="2020-07" db="EMBL/GenBank/DDBJ databases">
        <title>Diversity of carbapenemase encoding genes among Pseudomonas putida group clinical isolates in a tertiary Brazilian hospital.</title>
        <authorList>
            <person name="Alberto-Lei F."/>
            <person name="Nodari C.S."/>
            <person name="Streling A.P."/>
            <person name="Paulino J.T."/>
            <person name="Bessa-Neto F.O."/>
            <person name="Cayo R."/>
            <person name="Gales A.C."/>
        </authorList>
    </citation>
    <scope>NUCLEOTIDE SEQUENCE [LARGE SCALE GENOMIC DNA]</scope>
    <source>
        <strain evidence="2 3">14535</strain>
    </source>
</reference>
<sequence length="346" mass="39435">MSKSLENKGQPQGGIETTPGSGAEERRQIIIEIIVQHFLSGKKRKLKLVELAKRAGISRQALDRYYGDLKPYISGEKDITQLANSEEDKLQMQIQNSVGQVELGHAAEVERLEKAHRAILKETLERHITTLMNDDLAIHHSHTIRTSLEKQTLHNDKLKKQLAAAELQIALGATSRTPASKGSQNENHKLIFNVDIEGICTKLGRKPDIDDLEDAKDEEIRKIREKLNTFSTVDNVRVVIFSERYLSRFSTFAENFEGSEHETTLIVRLPLFSRNEILNFIKHLPKQFKISVYVPYCPSDFEKRAQREFMFRNLASEEAKSADNADAINISWGFDEVIHFKINQGD</sequence>
<evidence type="ECO:0000313" key="3">
    <source>
        <dbReference type="Proteomes" id="UP000556620"/>
    </source>
</evidence>
<name>A0A7W2JJI2_9PSED</name>
<evidence type="ECO:0000313" key="2">
    <source>
        <dbReference type="EMBL" id="MBA6060166.1"/>
    </source>
</evidence>
<dbReference type="EMBL" id="JACGCU010000020">
    <property type="protein sequence ID" value="MBA6060166.1"/>
    <property type="molecule type" value="Genomic_DNA"/>
</dbReference>
<accession>A0A7W2JJI2</accession>
<evidence type="ECO:0000256" key="1">
    <source>
        <dbReference type="SAM" id="MobiDB-lite"/>
    </source>
</evidence>
<dbReference type="Proteomes" id="UP000556620">
    <property type="component" value="Unassembled WGS sequence"/>
</dbReference>
<proteinExistence type="predicted"/>
<dbReference type="AlphaFoldDB" id="A0A7W2JJI2"/>
<feature type="region of interest" description="Disordered" evidence="1">
    <location>
        <begin position="1"/>
        <end position="23"/>
    </location>
</feature>
<organism evidence="2 3">
    <name type="scientific">Pseudomonas juntendi</name>
    <dbReference type="NCBI Taxonomy" id="2666183"/>
    <lineage>
        <taxon>Bacteria</taxon>
        <taxon>Pseudomonadati</taxon>
        <taxon>Pseudomonadota</taxon>
        <taxon>Gammaproteobacteria</taxon>
        <taxon>Pseudomonadales</taxon>
        <taxon>Pseudomonadaceae</taxon>
        <taxon>Pseudomonas</taxon>
    </lineage>
</organism>
<protein>
    <submittedName>
        <fullName evidence="2">Uncharacterized protein</fullName>
    </submittedName>
</protein>